<dbReference type="InParanoid" id="A0A6J3CB91"/>
<proteinExistence type="predicted"/>
<reference evidence="5" key="1">
    <citation type="submission" date="2025-08" db="UniProtKB">
        <authorList>
            <consortium name="RefSeq"/>
        </authorList>
    </citation>
    <scope>IDENTIFICATION</scope>
    <source>
        <tissue evidence="5">Whole larvae</tissue>
    </source>
</reference>
<feature type="domain" description="Chitin-binding type-2" evidence="3">
    <location>
        <begin position="570"/>
        <end position="629"/>
    </location>
</feature>
<dbReference type="GeneID" id="113518828"/>
<dbReference type="InterPro" id="IPR052976">
    <property type="entry name" value="Scoloptoxin-like"/>
</dbReference>
<keyword evidence="2" id="KW-0732">Signal</keyword>
<accession>A0A6J3CB91</accession>
<dbReference type="Proteomes" id="UP001652740">
    <property type="component" value="Unplaced"/>
</dbReference>
<dbReference type="InterPro" id="IPR002557">
    <property type="entry name" value="Chitin-bd_dom"/>
</dbReference>
<dbReference type="Gene3D" id="2.170.140.10">
    <property type="entry name" value="Chitin binding domain"/>
    <property type="match status" value="1"/>
</dbReference>
<feature type="signal peptide" evidence="2">
    <location>
        <begin position="1"/>
        <end position="17"/>
    </location>
</feature>
<protein>
    <submittedName>
        <fullName evidence="5">Uncharacterized protein LOC113518828</fullName>
    </submittedName>
</protein>
<evidence type="ECO:0000313" key="5">
    <source>
        <dbReference type="RefSeq" id="XP_031770598.2"/>
    </source>
</evidence>
<keyword evidence="4" id="KW-1185">Reference proteome</keyword>
<sequence>MKFLTLILCVTTSMVASIRVSSNGNSPEIKMIGGMMVDIKKKFVPVVPISREIATNTNYNKSRRLNDNSTKLSINERYRRLIPYMTFYYANDLVTSTPETYNDKDIEVEKAEIIEATTVGLPPNDRQPKKIIFSSHRNIPRYQGNRLTQYNIASANPTKNFYDEIVPINQNTVRVFPNYNPFLSRRPNTSNNEHNYESIVRKQVIKAPSTPFIPRNRAPYINFYNNEESPNIRYYLNEKEHTPRYKLVPYEQTPPVTVVSPNENYYNGFKKPIPTLGIREQVYIKPKPIQSELYYDNVNIQQTTARKQPSPTISENYYEKRRPNPMLVKPIIENGFKPITISPIVTTEVPRYTSIPSETLLPYFESTKESTTPEPVVTSTTSPDLSNYYQYMVEEAKFKPPAEHVSYKPILEQPIFKHVQYPSSNAVTLGDLINSLQLNKSIPKPITRENVGASIRTLLQILNALRAVPIENDVDSSVLSTPQPITTTEHEATEKPLIEVTPKPTSEEEGYHEEEYLAPVKTPSQYLDEVPISGGTSQQFPLPITSDDEGGTPGRPGVDYPILTTIPHTSFNCKTQRYKGFFADTETRCQVWHYCDLNGGQASFLCPNGTIFSQAALTCDWWFNVRCSSTAQLYVLNESLYKFILPHSPKFPEDYSGPLVDKYLSLKFKEMEEQFKKNKKKQTASNKMDADDSTESNDSSEKEAGSTATEQTGASGTSDLSAPSVIVESPGMSGNVERLTD</sequence>
<dbReference type="AlphaFoldDB" id="A0A6J3CB91"/>
<evidence type="ECO:0000256" key="2">
    <source>
        <dbReference type="SAM" id="SignalP"/>
    </source>
</evidence>
<dbReference type="PANTHER" id="PTHR22933">
    <property type="entry name" value="FI18007P1-RELATED"/>
    <property type="match status" value="1"/>
</dbReference>
<evidence type="ECO:0000256" key="1">
    <source>
        <dbReference type="SAM" id="MobiDB-lite"/>
    </source>
</evidence>
<dbReference type="GO" id="GO:0005576">
    <property type="term" value="C:extracellular region"/>
    <property type="evidence" value="ECO:0007669"/>
    <property type="project" value="InterPro"/>
</dbReference>
<dbReference type="KEGG" id="gmw:113518828"/>
<dbReference type="PROSITE" id="PS50940">
    <property type="entry name" value="CHIT_BIND_II"/>
    <property type="match status" value="1"/>
</dbReference>
<evidence type="ECO:0000313" key="4">
    <source>
        <dbReference type="Proteomes" id="UP001652740"/>
    </source>
</evidence>
<gene>
    <name evidence="5" type="primary">LOC113518828</name>
</gene>
<name>A0A6J3CB91_GALME</name>
<dbReference type="SUPFAM" id="SSF57625">
    <property type="entry name" value="Invertebrate chitin-binding proteins"/>
    <property type="match status" value="1"/>
</dbReference>
<feature type="compositionally biased region" description="Polar residues" evidence="1">
    <location>
        <begin position="706"/>
        <end position="721"/>
    </location>
</feature>
<feature type="region of interest" description="Disordered" evidence="1">
    <location>
        <begin position="677"/>
        <end position="741"/>
    </location>
</feature>
<dbReference type="InterPro" id="IPR036508">
    <property type="entry name" value="Chitin-bd_dom_sf"/>
</dbReference>
<dbReference type="GO" id="GO:0008061">
    <property type="term" value="F:chitin binding"/>
    <property type="evidence" value="ECO:0007669"/>
    <property type="project" value="InterPro"/>
</dbReference>
<dbReference type="SMART" id="SM00494">
    <property type="entry name" value="ChtBD2"/>
    <property type="match status" value="1"/>
</dbReference>
<feature type="chain" id="PRO_5046651220" evidence="2">
    <location>
        <begin position="18"/>
        <end position="741"/>
    </location>
</feature>
<evidence type="ECO:0000259" key="3">
    <source>
        <dbReference type="PROSITE" id="PS50940"/>
    </source>
</evidence>
<dbReference type="Pfam" id="PF01607">
    <property type="entry name" value="CBM_14"/>
    <property type="match status" value="1"/>
</dbReference>
<dbReference type="RefSeq" id="XP_031770598.2">
    <property type="nucleotide sequence ID" value="XM_031914738.2"/>
</dbReference>
<dbReference type="PANTHER" id="PTHR22933:SF18">
    <property type="match status" value="1"/>
</dbReference>
<organism evidence="4 5">
    <name type="scientific">Galleria mellonella</name>
    <name type="common">Greater wax moth</name>
    <dbReference type="NCBI Taxonomy" id="7137"/>
    <lineage>
        <taxon>Eukaryota</taxon>
        <taxon>Metazoa</taxon>
        <taxon>Ecdysozoa</taxon>
        <taxon>Arthropoda</taxon>
        <taxon>Hexapoda</taxon>
        <taxon>Insecta</taxon>
        <taxon>Pterygota</taxon>
        <taxon>Neoptera</taxon>
        <taxon>Endopterygota</taxon>
        <taxon>Lepidoptera</taxon>
        <taxon>Glossata</taxon>
        <taxon>Ditrysia</taxon>
        <taxon>Pyraloidea</taxon>
        <taxon>Pyralidae</taxon>
        <taxon>Galleriinae</taxon>
        <taxon>Galleria</taxon>
    </lineage>
</organism>